<dbReference type="RefSeq" id="XP_007863022.1">
    <property type="nucleotide sequence ID" value="XM_007864831.1"/>
</dbReference>
<name>S7QE67_GLOTA</name>
<dbReference type="PROSITE" id="PS51562">
    <property type="entry name" value="RNA_CAP0_MT"/>
    <property type="match status" value="1"/>
</dbReference>
<feature type="site" description="mRNA cap binding" evidence="17">
    <location>
        <position position="182"/>
    </location>
</feature>
<evidence type="ECO:0000313" key="21">
    <source>
        <dbReference type="Proteomes" id="UP000030669"/>
    </source>
</evidence>
<dbReference type="InterPro" id="IPR029063">
    <property type="entry name" value="SAM-dependent_MTases_sf"/>
</dbReference>
<dbReference type="Proteomes" id="UP000030669">
    <property type="component" value="Unassembled WGS sequence"/>
</dbReference>
<dbReference type="InterPro" id="IPR004971">
    <property type="entry name" value="mRNA_G-N7_MeTrfase_dom"/>
</dbReference>
<evidence type="ECO:0000256" key="14">
    <source>
        <dbReference type="ARBA" id="ARBA00049739"/>
    </source>
</evidence>
<dbReference type="Pfam" id="PF03291">
    <property type="entry name" value="mRNA_G-N7_MeTrfase"/>
    <property type="match status" value="1"/>
</dbReference>
<dbReference type="InterPro" id="IPR016899">
    <property type="entry name" value="mRNA_G-N7_MeTrfase_euk"/>
</dbReference>
<dbReference type="KEGG" id="gtr:GLOTRDRAFT_56697"/>
<evidence type="ECO:0000256" key="6">
    <source>
        <dbReference type="ARBA" id="ARBA00022679"/>
    </source>
</evidence>
<dbReference type="STRING" id="670483.S7QE67"/>
<feature type="binding site" evidence="16">
    <location>
        <position position="244"/>
    </location>
    <ligand>
        <name>S-adenosyl-L-methionine</name>
        <dbReference type="ChEBI" id="CHEBI:59789"/>
    </ligand>
</feature>
<feature type="binding site" evidence="17">
    <location>
        <begin position="110"/>
        <end position="111"/>
    </location>
    <ligand>
        <name>mRNA</name>
        <dbReference type="ChEBI" id="CHEBI:33699"/>
    </ligand>
</feature>
<evidence type="ECO:0000256" key="17">
    <source>
        <dbReference type="PIRSR" id="PIRSR028762-2"/>
    </source>
</evidence>
<dbReference type="GeneID" id="19307133"/>
<evidence type="ECO:0000256" key="12">
    <source>
        <dbReference type="ARBA" id="ARBA00033387"/>
    </source>
</evidence>
<feature type="compositionally biased region" description="Pro residues" evidence="18">
    <location>
        <begin position="1"/>
        <end position="16"/>
    </location>
</feature>
<keyword evidence="4 15" id="KW-0489">Methyltransferase</keyword>
<comment type="function">
    <text evidence="1">Responsible for methylating the 5'-cap structure of mRNAs.</text>
</comment>
<evidence type="ECO:0000256" key="2">
    <source>
        <dbReference type="ARBA" id="ARBA00004123"/>
    </source>
</evidence>
<feature type="site" description="mRNA cap binding" evidence="17">
    <location>
        <position position="157"/>
    </location>
</feature>
<reference evidence="20 21" key="1">
    <citation type="journal article" date="2012" name="Science">
        <title>The Paleozoic origin of enzymatic lignin decomposition reconstructed from 31 fungal genomes.</title>
        <authorList>
            <person name="Floudas D."/>
            <person name="Binder M."/>
            <person name="Riley R."/>
            <person name="Barry K."/>
            <person name="Blanchette R.A."/>
            <person name="Henrissat B."/>
            <person name="Martinez A.T."/>
            <person name="Otillar R."/>
            <person name="Spatafora J.W."/>
            <person name="Yadav J.S."/>
            <person name="Aerts A."/>
            <person name="Benoit I."/>
            <person name="Boyd A."/>
            <person name="Carlson A."/>
            <person name="Copeland A."/>
            <person name="Coutinho P.M."/>
            <person name="de Vries R.P."/>
            <person name="Ferreira P."/>
            <person name="Findley K."/>
            <person name="Foster B."/>
            <person name="Gaskell J."/>
            <person name="Glotzer D."/>
            <person name="Gorecki P."/>
            <person name="Heitman J."/>
            <person name="Hesse C."/>
            <person name="Hori C."/>
            <person name="Igarashi K."/>
            <person name="Jurgens J.A."/>
            <person name="Kallen N."/>
            <person name="Kersten P."/>
            <person name="Kohler A."/>
            <person name="Kuees U."/>
            <person name="Kumar T.K.A."/>
            <person name="Kuo A."/>
            <person name="LaButti K."/>
            <person name="Larrondo L.F."/>
            <person name="Lindquist E."/>
            <person name="Ling A."/>
            <person name="Lombard V."/>
            <person name="Lucas S."/>
            <person name="Lundell T."/>
            <person name="Martin R."/>
            <person name="McLaughlin D.J."/>
            <person name="Morgenstern I."/>
            <person name="Morin E."/>
            <person name="Murat C."/>
            <person name="Nagy L.G."/>
            <person name="Nolan M."/>
            <person name="Ohm R.A."/>
            <person name="Patyshakuliyeva A."/>
            <person name="Rokas A."/>
            <person name="Ruiz-Duenas F.J."/>
            <person name="Sabat G."/>
            <person name="Salamov A."/>
            <person name="Samejima M."/>
            <person name="Schmutz J."/>
            <person name="Slot J.C."/>
            <person name="St John F."/>
            <person name="Stenlid J."/>
            <person name="Sun H."/>
            <person name="Sun S."/>
            <person name="Syed K."/>
            <person name="Tsang A."/>
            <person name="Wiebenga A."/>
            <person name="Young D."/>
            <person name="Pisabarro A."/>
            <person name="Eastwood D.C."/>
            <person name="Martin F."/>
            <person name="Cullen D."/>
            <person name="Grigoriev I.V."/>
            <person name="Hibbett D.S."/>
        </authorList>
    </citation>
    <scope>NUCLEOTIDE SEQUENCE [LARGE SCALE GENOMIC DNA]</scope>
    <source>
        <strain evidence="20 21">ATCC 11539</strain>
    </source>
</reference>
<feature type="binding site" evidence="16">
    <location>
        <position position="148"/>
    </location>
    <ligand>
        <name>S-adenosyl-L-methionine</name>
        <dbReference type="ChEBI" id="CHEBI:59789"/>
    </ligand>
</feature>
<feature type="site" description="mRNA cap binding" evidence="17">
    <location>
        <position position="243"/>
    </location>
</feature>
<dbReference type="EC" id="2.1.1.56" evidence="3 15"/>
<dbReference type="Gene3D" id="3.40.50.150">
    <property type="entry name" value="Vaccinia Virus protein VP39"/>
    <property type="match status" value="1"/>
</dbReference>
<dbReference type="OrthoDB" id="10248867at2759"/>
<feature type="site" description="mRNA cap binding" evidence="17">
    <location>
        <position position="332"/>
    </location>
</feature>
<keyword evidence="5 15" id="KW-0507">mRNA processing</keyword>
<evidence type="ECO:0000256" key="7">
    <source>
        <dbReference type="ARBA" id="ARBA00022691"/>
    </source>
</evidence>
<evidence type="ECO:0000256" key="3">
    <source>
        <dbReference type="ARBA" id="ARBA00011926"/>
    </source>
</evidence>
<feature type="site" description="mRNA cap binding" evidence="17">
    <location>
        <position position="151"/>
    </location>
</feature>
<comment type="similarity">
    <text evidence="15">Belongs to the class I-like SAM-binding methyltransferase superfamily. mRNA cap 0 methyltransferase family.</text>
</comment>
<feature type="domain" description="MRNA cap 0 methyltransferase" evidence="19">
    <location>
        <begin position="101"/>
        <end position="407"/>
    </location>
</feature>
<evidence type="ECO:0000256" key="4">
    <source>
        <dbReference type="ARBA" id="ARBA00022603"/>
    </source>
</evidence>
<keyword evidence="8 15" id="KW-0694">RNA-binding</keyword>
<keyword evidence="21" id="KW-1185">Reference proteome</keyword>
<evidence type="ECO:0000256" key="13">
    <source>
        <dbReference type="ARBA" id="ARBA00044712"/>
    </source>
</evidence>
<protein>
    <recommendedName>
        <fullName evidence="14 15">mRNA cap guanine-N(7) methyltransferase</fullName>
        <ecNumber evidence="3 15">2.1.1.56</ecNumber>
    </recommendedName>
    <alternativeName>
        <fullName evidence="11 15">mRNA (guanine-N(7))-methyltransferase</fullName>
    </alternativeName>
    <alternativeName>
        <fullName evidence="12 15">mRNA cap methyltransferase</fullName>
    </alternativeName>
</protein>
<evidence type="ECO:0000256" key="18">
    <source>
        <dbReference type="SAM" id="MobiDB-lite"/>
    </source>
</evidence>
<feature type="site" description="mRNA cap binding" evidence="17">
    <location>
        <position position="399"/>
    </location>
</feature>
<dbReference type="InterPro" id="IPR039753">
    <property type="entry name" value="RG7MT1"/>
</dbReference>
<keyword evidence="9 15" id="KW-0506">mRNA capping</keyword>
<evidence type="ECO:0000256" key="9">
    <source>
        <dbReference type="ARBA" id="ARBA00023042"/>
    </source>
</evidence>
<evidence type="ECO:0000256" key="8">
    <source>
        <dbReference type="ARBA" id="ARBA00022884"/>
    </source>
</evidence>
<dbReference type="GO" id="GO:0004482">
    <property type="term" value="F:mRNA 5'-cap (guanine-N7-)-methyltransferase activity"/>
    <property type="evidence" value="ECO:0007669"/>
    <property type="project" value="UniProtKB-EC"/>
</dbReference>
<comment type="catalytic activity">
    <reaction evidence="13">
        <text>a 5'-end (5'-triphosphoguanosine)-ribonucleoside in mRNA + S-adenosyl-L-methionine = a 5'-end (N(7)-methyl 5'-triphosphoguanosine)-ribonucleoside in mRNA + S-adenosyl-L-homocysteine</text>
        <dbReference type="Rhea" id="RHEA:67008"/>
        <dbReference type="Rhea" id="RHEA-COMP:17166"/>
        <dbReference type="Rhea" id="RHEA-COMP:17167"/>
        <dbReference type="ChEBI" id="CHEBI:57856"/>
        <dbReference type="ChEBI" id="CHEBI:59789"/>
        <dbReference type="ChEBI" id="CHEBI:156461"/>
        <dbReference type="ChEBI" id="CHEBI:167617"/>
        <dbReference type="EC" id="2.1.1.56"/>
    </reaction>
</comment>
<evidence type="ECO:0000256" key="10">
    <source>
        <dbReference type="ARBA" id="ARBA00023242"/>
    </source>
</evidence>
<keyword evidence="6 15" id="KW-0808">Transferase</keyword>
<comment type="subcellular location">
    <subcellularLocation>
        <location evidence="2 15">Nucleus</location>
    </subcellularLocation>
</comment>
<feature type="binding site" evidence="16">
    <location>
        <position position="200"/>
    </location>
    <ligand>
        <name>S-adenosyl-L-methionine</name>
        <dbReference type="ChEBI" id="CHEBI:59789"/>
    </ligand>
</feature>
<dbReference type="EMBL" id="KB469298">
    <property type="protein sequence ID" value="EPQ58096.1"/>
    <property type="molecule type" value="Genomic_DNA"/>
</dbReference>
<evidence type="ECO:0000256" key="16">
    <source>
        <dbReference type="PIRSR" id="PIRSR028762-1"/>
    </source>
</evidence>
<evidence type="ECO:0000256" key="15">
    <source>
        <dbReference type="PIRNR" id="PIRNR028762"/>
    </source>
</evidence>
<dbReference type="HOGENOM" id="CLU_020346_4_1_1"/>
<sequence>MRHSRPPSPKRPPAPKTLPYAPKHRITPPTSVLEPLTKQDIEFFNNLRGSHRLVKKRKRIEVDFEEHEDEESRRKRSKDVGLIAGHYNARPDVGPKQRLQSPIIGLKAFNNWIKAVLIGKFAHRALDESPWAGGRHGRGRGGKVLDLGCGKGGDLTKWAKAHVAEYVGIDIAAVSIDQARSRHAGMHNASRFPAFFAALDCYAHPISDVLPPHILAPPPGRPSERPNDGPEVFDVVSMQFCMHYAFESEEKARTMLDNVSRYLRRGGVFIGTIPNAEWMLKRLLSLPPDAPPRFGNSVYTIEFDDRRPKEERPLFGDRYSFFLTDAVENVPEYVVVWEHFLRLAGEYGLRPVYKREFHQVFQEHKEHPEFGPLMVRMKVMDSNGESHMDEDQWEAANIYIAFAFEKR</sequence>
<evidence type="ECO:0000256" key="11">
    <source>
        <dbReference type="ARBA" id="ARBA00032772"/>
    </source>
</evidence>
<dbReference type="OMA" id="LITGDCF"/>
<dbReference type="eggNOG" id="KOG1975">
    <property type="taxonomic scope" value="Eukaryota"/>
</dbReference>
<keyword evidence="10 15" id="KW-0539">Nucleus</keyword>
<evidence type="ECO:0000256" key="1">
    <source>
        <dbReference type="ARBA" id="ARBA00003378"/>
    </source>
</evidence>
<dbReference type="SUPFAM" id="SSF53335">
    <property type="entry name" value="S-adenosyl-L-methionine-dependent methyltransferases"/>
    <property type="match status" value="1"/>
</dbReference>
<feature type="binding site" evidence="16">
    <location>
        <position position="170"/>
    </location>
    <ligand>
        <name>S-adenosyl-L-methionine</name>
        <dbReference type="ChEBI" id="CHEBI:59789"/>
    </ligand>
</feature>
<dbReference type="PANTHER" id="PTHR12189:SF2">
    <property type="entry name" value="MRNA CAP GUANINE-N7 METHYLTRANSFERASE"/>
    <property type="match status" value="1"/>
</dbReference>
<keyword evidence="7 15" id="KW-0949">S-adenosyl-L-methionine</keyword>
<evidence type="ECO:0000313" key="20">
    <source>
        <dbReference type="EMBL" id="EPQ58096.1"/>
    </source>
</evidence>
<dbReference type="GO" id="GO:0005634">
    <property type="term" value="C:nucleus"/>
    <property type="evidence" value="ECO:0007669"/>
    <property type="project" value="UniProtKB-SubCell"/>
</dbReference>
<evidence type="ECO:0000259" key="19">
    <source>
        <dbReference type="PROSITE" id="PS51562"/>
    </source>
</evidence>
<dbReference type="GO" id="GO:0003723">
    <property type="term" value="F:RNA binding"/>
    <property type="evidence" value="ECO:0007669"/>
    <property type="project" value="UniProtKB-KW"/>
</dbReference>
<feature type="binding site" evidence="16">
    <location>
        <position position="114"/>
    </location>
    <ligand>
        <name>S-adenosyl-L-methionine</name>
        <dbReference type="ChEBI" id="CHEBI:59789"/>
    </ligand>
</feature>
<evidence type="ECO:0000256" key="5">
    <source>
        <dbReference type="ARBA" id="ARBA00022664"/>
    </source>
</evidence>
<feature type="binding site" evidence="16">
    <location>
        <position position="239"/>
    </location>
    <ligand>
        <name>S-adenosyl-L-methionine</name>
        <dbReference type="ChEBI" id="CHEBI:59789"/>
    </ligand>
</feature>
<feature type="region of interest" description="Disordered" evidence="18">
    <location>
        <begin position="1"/>
        <end position="30"/>
    </location>
</feature>
<organism evidence="20 21">
    <name type="scientific">Gloeophyllum trabeum (strain ATCC 11539 / FP-39264 / Madison 617)</name>
    <name type="common">Brown rot fungus</name>
    <dbReference type="NCBI Taxonomy" id="670483"/>
    <lineage>
        <taxon>Eukaryota</taxon>
        <taxon>Fungi</taxon>
        <taxon>Dikarya</taxon>
        <taxon>Basidiomycota</taxon>
        <taxon>Agaricomycotina</taxon>
        <taxon>Agaricomycetes</taxon>
        <taxon>Gloeophyllales</taxon>
        <taxon>Gloeophyllaceae</taxon>
        <taxon>Gloeophyllum</taxon>
    </lineage>
</organism>
<gene>
    <name evidence="20" type="ORF">GLOTRDRAFT_56697</name>
</gene>
<dbReference type="PANTHER" id="PTHR12189">
    <property type="entry name" value="MRNA GUANINE-7- METHYLTRANSFERASE"/>
    <property type="match status" value="1"/>
</dbReference>
<dbReference type="AlphaFoldDB" id="S7QE67"/>
<accession>S7QE67</accession>
<dbReference type="CDD" id="cd02440">
    <property type="entry name" value="AdoMet_MTases"/>
    <property type="match status" value="1"/>
</dbReference>
<dbReference type="PIRSF" id="PIRSF028762">
    <property type="entry name" value="ABD1"/>
    <property type="match status" value="1"/>
</dbReference>
<proteinExistence type="inferred from homology"/>